<comment type="caution">
    <text evidence="2">The sequence shown here is derived from an EMBL/GenBank/DDBJ whole genome shotgun (WGS) entry which is preliminary data.</text>
</comment>
<accession>A0A8S9J6Z5</accession>
<feature type="region of interest" description="Disordered" evidence="1">
    <location>
        <begin position="618"/>
        <end position="638"/>
    </location>
</feature>
<evidence type="ECO:0000313" key="3">
    <source>
        <dbReference type="Proteomes" id="UP000712281"/>
    </source>
</evidence>
<evidence type="ECO:0000313" key="2">
    <source>
        <dbReference type="EMBL" id="KAF2577679.1"/>
    </source>
</evidence>
<feature type="compositionally biased region" description="Polar residues" evidence="1">
    <location>
        <begin position="32"/>
        <end position="41"/>
    </location>
</feature>
<gene>
    <name evidence="2" type="ORF">F2Q68_00004685</name>
</gene>
<dbReference type="InterPro" id="IPR021109">
    <property type="entry name" value="Peptidase_aspartic_dom_sf"/>
</dbReference>
<dbReference type="AlphaFoldDB" id="A0A8S9J6Z5"/>
<dbReference type="EMBL" id="QGKW02001660">
    <property type="protein sequence ID" value="KAF2577679.1"/>
    <property type="molecule type" value="Genomic_DNA"/>
</dbReference>
<proteinExistence type="predicted"/>
<feature type="region of interest" description="Disordered" evidence="1">
    <location>
        <begin position="1"/>
        <end position="81"/>
    </location>
</feature>
<reference evidence="2" key="1">
    <citation type="submission" date="2019-12" db="EMBL/GenBank/DDBJ databases">
        <title>Genome sequencing and annotation of Brassica cretica.</title>
        <authorList>
            <person name="Studholme D.J."/>
            <person name="Sarris P.F."/>
        </authorList>
    </citation>
    <scope>NUCLEOTIDE SEQUENCE</scope>
    <source>
        <strain evidence="2">PFS-001/15</strain>
        <tissue evidence="2">Leaf</tissue>
    </source>
</reference>
<feature type="region of interest" description="Disordered" evidence="1">
    <location>
        <begin position="148"/>
        <end position="181"/>
    </location>
</feature>
<feature type="compositionally biased region" description="Polar residues" evidence="1">
    <location>
        <begin position="159"/>
        <end position="173"/>
    </location>
</feature>
<evidence type="ECO:0000256" key="1">
    <source>
        <dbReference type="SAM" id="MobiDB-lite"/>
    </source>
</evidence>
<dbReference type="PANTHER" id="PTHR33067:SF31">
    <property type="entry name" value="RNA-DIRECTED DNA POLYMERASE"/>
    <property type="match status" value="1"/>
</dbReference>
<dbReference type="PANTHER" id="PTHR33067">
    <property type="entry name" value="RNA-DIRECTED DNA POLYMERASE-RELATED"/>
    <property type="match status" value="1"/>
</dbReference>
<dbReference type="Proteomes" id="UP000712281">
    <property type="component" value="Unassembled WGS sequence"/>
</dbReference>
<feature type="compositionally biased region" description="Polar residues" evidence="1">
    <location>
        <begin position="1"/>
        <end position="14"/>
    </location>
</feature>
<organism evidence="2 3">
    <name type="scientific">Brassica cretica</name>
    <name type="common">Mustard</name>
    <dbReference type="NCBI Taxonomy" id="69181"/>
    <lineage>
        <taxon>Eukaryota</taxon>
        <taxon>Viridiplantae</taxon>
        <taxon>Streptophyta</taxon>
        <taxon>Embryophyta</taxon>
        <taxon>Tracheophyta</taxon>
        <taxon>Spermatophyta</taxon>
        <taxon>Magnoliopsida</taxon>
        <taxon>eudicotyledons</taxon>
        <taxon>Gunneridae</taxon>
        <taxon>Pentapetalae</taxon>
        <taxon>rosids</taxon>
        <taxon>malvids</taxon>
        <taxon>Brassicales</taxon>
        <taxon>Brassicaceae</taxon>
        <taxon>Brassiceae</taxon>
        <taxon>Brassica</taxon>
    </lineage>
</organism>
<protein>
    <submittedName>
        <fullName evidence="2">Uncharacterized protein</fullName>
    </submittedName>
</protein>
<sequence length="1078" mass="123336">MPSSTRSNKKTQLLFSPDPASLERSIRKEARSSSIDNSAFSSLDFGQPPSTQTHVPSTDTRSLPSTKDTHLPSTDIFHPTSIDTSVRTSFDTEPRDMVVTLILLRDERGYLHDREGHLRNTAVVKEEKLQEADFEVESLVSFGGSHWCRSTPSHEHQSTEVIQNRSTSSPGHRSTTSTESTTSCNVVWIMTHEEFTAKHPHPPSFVYVKINRHSDPVIVRHQETAIYRQPPAPIDRRAPLTYQVQMPKIDVARLNALSPKPKPSENPPEAVRTPSEDEKDSMEVDRVPTGRTLRKRKEKVEKHLKRGANEKEKESFRKRVFRILLDKPFEKAYFTFFRETRETLGECSVKPSKESFTFVDSSQRNSGGIVRDLEVQIGNALVPVDFHVLDIKLNCNSSLLLGRAFLSIVGAVCNLQTNQLCLTLIDHHVHHNPIPAEKPQTTSRRINDPGIIAACHSSTDIAYHPSIDTNIDATRDGNYSIGSWEDDRHHESYAVGTVYRDQRADELHEGFTYAELLNMQRRNETDQKRAEAAWERTHFSHPIDRTSRPLIFINPSTSIDIDHTISIDIRPIPKSTVSEKAKPVSNSRLIWYFHGPRWLRKSNRWTYTSRISRGYYRHPSDSQWSRQPLHATTNIPEDQEKVTKEFYDTAGGIDSRFKQKSRHPTRPSIDVDVPTSVDRRPEFGRRAFDLFCTRKFYWEEKNEHGIYKDDQRFARDVDGHTIRVQNKDIRRLLERASRDGPNYICLSEHASPFTQTKLVPEIYTKDKINEKFYGVCGEQEKNKEDFQMKLDRVYYPLKDSISWLTTCMEEMRQDIARIQHATDVSRPTSIDRCRKASIDSHLPASIDNRLQASVDDNPPHSHTMKSQPDFHTREEIDQLVGGIYRALKKAIQGELVEIQSYIARRPEESASIDRRSNKSTDIHRQTSVDEVSNRGRLVQKFNLESLGDRLQKIEDATTIMKEKWSRGDEAIRDFTVQRNSGGIVRDLEVQIGNALVPVDFHVLDIKLNCNSSLLHGRAFLSTVGAVCNFQTNQLCLALIDHHVHHNPIPAEKPQTASRRINDPGIIASCHCGAEYETE</sequence>
<name>A0A8S9J6Z5_BRACR</name>
<dbReference type="Gene3D" id="2.40.70.10">
    <property type="entry name" value="Acid Proteases"/>
    <property type="match status" value="2"/>
</dbReference>
<feature type="compositionally biased region" description="Basic residues" evidence="1">
    <location>
        <begin position="292"/>
        <end position="306"/>
    </location>
</feature>
<feature type="compositionally biased region" description="Polar residues" evidence="1">
    <location>
        <begin position="621"/>
        <end position="636"/>
    </location>
</feature>
<feature type="compositionally biased region" description="Polar residues" evidence="1">
    <location>
        <begin position="48"/>
        <end position="66"/>
    </location>
</feature>
<feature type="region of interest" description="Disordered" evidence="1">
    <location>
        <begin position="907"/>
        <end position="928"/>
    </location>
</feature>
<feature type="region of interest" description="Disordered" evidence="1">
    <location>
        <begin position="257"/>
        <end position="306"/>
    </location>
</feature>